<sequence length="172" mass="19538">MTCDLGLPCETCFAASSFWPRCVRSGPVIPTSQNGVRGLMLDMHEFDDDIWLCHGKCDVATAFQPALMVLKEVQIFLHENPSEIITIMIEDHVESPKGLTKLFDAAGIRNLSFPLSRMPKDGRDWPTVYDMVQKNQRLVVFTSNDDKQASEGIAYQWNYMVENQCKYFIAPL</sequence>
<dbReference type="STRING" id="981085.W9S8U9"/>
<dbReference type="PANTHER" id="PTHR13593:SF89">
    <property type="entry name" value="PLC-LIKE PHOSPHODIESTERASES SUPERFAMILY PROTEIN"/>
    <property type="match status" value="1"/>
</dbReference>
<gene>
    <name evidence="1" type="ORF">L484_027510</name>
</gene>
<dbReference type="InterPro" id="IPR051057">
    <property type="entry name" value="PI-PLC_domain"/>
</dbReference>
<proteinExistence type="predicted"/>
<evidence type="ECO:0000313" key="1">
    <source>
        <dbReference type="EMBL" id="EXC17321.1"/>
    </source>
</evidence>
<dbReference type="Gene3D" id="3.20.20.190">
    <property type="entry name" value="Phosphatidylinositol (PI) phosphodiesterase"/>
    <property type="match status" value="1"/>
</dbReference>
<dbReference type="AlphaFoldDB" id="W9S8U9"/>
<evidence type="ECO:0008006" key="3">
    <source>
        <dbReference type="Google" id="ProtNLM"/>
    </source>
</evidence>
<organism evidence="1 2">
    <name type="scientific">Morus notabilis</name>
    <dbReference type="NCBI Taxonomy" id="981085"/>
    <lineage>
        <taxon>Eukaryota</taxon>
        <taxon>Viridiplantae</taxon>
        <taxon>Streptophyta</taxon>
        <taxon>Embryophyta</taxon>
        <taxon>Tracheophyta</taxon>
        <taxon>Spermatophyta</taxon>
        <taxon>Magnoliopsida</taxon>
        <taxon>eudicotyledons</taxon>
        <taxon>Gunneridae</taxon>
        <taxon>Pentapetalae</taxon>
        <taxon>rosids</taxon>
        <taxon>fabids</taxon>
        <taxon>Rosales</taxon>
        <taxon>Moraceae</taxon>
        <taxon>Moreae</taxon>
        <taxon>Morus</taxon>
    </lineage>
</organism>
<dbReference type="Proteomes" id="UP000030645">
    <property type="component" value="Unassembled WGS sequence"/>
</dbReference>
<evidence type="ECO:0000313" key="2">
    <source>
        <dbReference type="Proteomes" id="UP000030645"/>
    </source>
</evidence>
<dbReference type="EMBL" id="KE345811">
    <property type="protein sequence ID" value="EXC17321.1"/>
    <property type="molecule type" value="Genomic_DNA"/>
</dbReference>
<reference evidence="2" key="1">
    <citation type="submission" date="2013-01" db="EMBL/GenBank/DDBJ databases">
        <title>Draft Genome Sequence of a Mulberry Tree, Morus notabilis C.K. Schneid.</title>
        <authorList>
            <person name="He N."/>
            <person name="Zhao S."/>
        </authorList>
    </citation>
    <scope>NUCLEOTIDE SEQUENCE</scope>
</reference>
<dbReference type="eggNOG" id="ENOG502QQ8F">
    <property type="taxonomic scope" value="Eukaryota"/>
</dbReference>
<name>W9S8U9_9ROSA</name>
<keyword evidence="2" id="KW-1185">Reference proteome</keyword>
<dbReference type="PANTHER" id="PTHR13593">
    <property type="match status" value="1"/>
</dbReference>
<dbReference type="InterPro" id="IPR017946">
    <property type="entry name" value="PLC-like_Pdiesterase_TIM-brl"/>
</dbReference>
<dbReference type="GO" id="GO:0006629">
    <property type="term" value="P:lipid metabolic process"/>
    <property type="evidence" value="ECO:0007669"/>
    <property type="project" value="InterPro"/>
</dbReference>
<dbReference type="Pfam" id="PF26178">
    <property type="entry name" value="PI-PLC_cat"/>
    <property type="match status" value="1"/>
</dbReference>
<dbReference type="SUPFAM" id="SSF51695">
    <property type="entry name" value="PLC-like phosphodiesterases"/>
    <property type="match status" value="1"/>
</dbReference>
<protein>
    <recommendedName>
        <fullName evidence="3">PI-PLC X domain-containing protein</fullName>
    </recommendedName>
</protein>
<accession>W9S8U9</accession>
<dbReference type="GO" id="GO:0008081">
    <property type="term" value="F:phosphoric diester hydrolase activity"/>
    <property type="evidence" value="ECO:0007669"/>
    <property type="project" value="InterPro"/>
</dbReference>